<feature type="region of interest" description="Disordered" evidence="9">
    <location>
        <begin position="161"/>
        <end position="237"/>
    </location>
</feature>
<dbReference type="GO" id="GO:0005856">
    <property type="term" value="C:cytoskeleton"/>
    <property type="evidence" value="ECO:0007669"/>
    <property type="project" value="UniProtKB-SubCell"/>
</dbReference>
<evidence type="ECO:0000256" key="4">
    <source>
        <dbReference type="ARBA" id="ARBA00022786"/>
    </source>
</evidence>
<keyword evidence="8" id="KW-0072">Autophagy</keyword>
<dbReference type="Gene3D" id="3.10.20.90">
    <property type="entry name" value="Phosphatidylinositol 3-kinase Catalytic Subunit, Chain A, domain 1"/>
    <property type="match status" value="2"/>
</dbReference>
<keyword evidence="5" id="KW-0472">Membrane</keyword>
<dbReference type="PANTHER" id="PTHR10969">
    <property type="entry name" value="MICROTUBULE-ASSOCIATED PROTEINS 1A/1B LIGHT CHAIN 3-RELATED"/>
    <property type="match status" value="1"/>
</dbReference>
<dbReference type="Pfam" id="PF02991">
    <property type="entry name" value="ATG8"/>
    <property type="match status" value="1"/>
</dbReference>
<comment type="similarity">
    <text evidence="3 8">Belongs to the ATG8 family.</text>
</comment>
<evidence type="ECO:0000256" key="1">
    <source>
        <dbReference type="ARBA" id="ARBA00004245"/>
    </source>
</evidence>
<evidence type="ECO:0000313" key="10">
    <source>
        <dbReference type="EMBL" id="KAE9445937.1"/>
    </source>
</evidence>
<dbReference type="SUPFAM" id="SSF54236">
    <property type="entry name" value="Ubiquitin-like"/>
    <property type="match status" value="2"/>
</dbReference>
<evidence type="ECO:0000256" key="9">
    <source>
        <dbReference type="SAM" id="MobiDB-lite"/>
    </source>
</evidence>
<dbReference type="EMBL" id="QEFC01003992">
    <property type="protein sequence ID" value="KAE9445937.1"/>
    <property type="molecule type" value="Genomic_DNA"/>
</dbReference>
<dbReference type="GO" id="GO:0016020">
    <property type="term" value="C:membrane"/>
    <property type="evidence" value="ECO:0007669"/>
    <property type="project" value="UniProtKB-SubCell"/>
</dbReference>
<comment type="subcellular location">
    <subcellularLocation>
        <location evidence="1">Cytoplasm</location>
        <location evidence="1">Cytoskeleton</location>
    </subcellularLocation>
    <subcellularLocation>
        <location evidence="2">Membrane</location>
    </subcellularLocation>
</comment>
<dbReference type="GO" id="GO:0005776">
    <property type="term" value="C:autophagosome"/>
    <property type="evidence" value="ECO:0007669"/>
    <property type="project" value="UniProtKB-ARBA"/>
</dbReference>
<evidence type="ECO:0000256" key="7">
    <source>
        <dbReference type="ARBA" id="ARBA00023288"/>
    </source>
</evidence>
<sequence length="237" mass="26176">MTKSYFKQEHDFAKRHAEAARIREKYPDRIPIVEFVGEVTPPSQLLALTSTNVKETLEIESSVSAVSLLEAIFLAASYLVIVEKAERSDIPNIDKKKYLVPADLTVGQFVYVIRKRIKLSAEKAIFIFVDNVLPPTGNKNDETTSTPGAGDGEGMVNQISRVEKDDDHKPLKATKKMKGQGEGMENTSSGAVKTDPSLVPSNVSWPVPDKKGGEEQQPGFNLDYDYAPPRTHPPVHN</sequence>
<evidence type="ECO:0000256" key="8">
    <source>
        <dbReference type="RuleBase" id="RU004384"/>
    </source>
</evidence>
<keyword evidence="6" id="KW-0963">Cytoplasm</keyword>
<reference evidence="10" key="1">
    <citation type="journal article" date="2019" name="Genome Biol. Evol.">
        <title>The Rhododendron genome and chromosomal organization provide insight into shared whole-genome duplications across the heath family (Ericaceae).</title>
        <authorList>
            <person name="Soza V.L."/>
            <person name="Lindsley D."/>
            <person name="Waalkes A."/>
            <person name="Ramage E."/>
            <person name="Patwardhan R.P."/>
            <person name="Burton J.N."/>
            <person name="Adey A."/>
            <person name="Kumar A."/>
            <person name="Qiu R."/>
            <person name="Shendure J."/>
            <person name="Hall B."/>
        </authorList>
    </citation>
    <scope>NUCLEOTIDE SEQUENCE</scope>
    <source>
        <strain evidence="10">RSF 1966-606</strain>
    </source>
</reference>
<evidence type="ECO:0000256" key="3">
    <source>
        <dbReference type="ARBA" id="ARBA00007293"/>
    </source>
</evidence>
<evidence type="ECO:0000256" key="2">
    <source>
        <dbReference type="ARBA" id="ARBA00004370"/>
    </source>
</evidence>
<comment type="caution">
    <text evidence="10">The sequence shown here is derived from an EMBL/GenBank/DDBJ whole genome shotgun (WGS) entry which is preliminary data.</text>
</comment>
<dbReference type="OrthoDB" id="689613at2759"/>
<keyword evidence="4" id="KW-0833">Ubl conjugation pathway</keyword>
<feature type="region of interest" description="Disordered" evidence="9">
    <location>
        <begin position="136"/>
        <end position="155"/>
    </location>
</feature>
<protein>
    <recommendedName>
        <fullName evidence="8">Autophagy-related protein</fullName>
    </recommendedName>
</protein>
<keyword evidence="7" id="KW-0449">Lipoprotein</keyword>
<feature type="compositionally biased region" description="Basic and acidic residues" evidence="9">
    <location>
        <begin position="161"/>
        <end position="170"/>
    </location>
</feature>
<gene>
    <name evidence="10" type="ORF">C3L33_22160</name>
</gene>
<dbReference type="InterPro" id="IPR004241">
    <property type="entry name" value="Atg8-like"/>
</dbReference>
<feature type="non-terminal residue" evidence="10">
    <location>
        <position position="1"/>
    </location>
</feature>
<proteinExistence type="inferred from homology"/>
<keyword evidence="6" id="KW-0206">Cytoskeleton</keyword>
<organism evidence="10">
    <name type="scientific">Rhododendron williamsianum</name>
    <dbReference type="NCBI Taxonomy" id="262921"/>
    <lineage>
        <taxon>Eukaryota</taxon>
        <taxon>Viridiplantae</taxon>
        <taxon>Streptophyta</taxon>
        <taxon>Embryophyta</taxon>
        <taxon>Tracheophyta</taxon>
        <taxon>Spermatophyta</taxon>
        <taxon>Magnoliopsida</taxon>
        <taxon>eudicotyledons</taxon>
        <taxon>Gunneridae</taxon>
        <taxon>Pentapetalae</taxon>
        <taxon>asterids</taxon>
        <taxon>Ericales</taxon>
        <taxon>Ericaceae</taxon>
        <taxon>Ericoideae</taxon>
        <taxon>Rhodoreae</taxon>
        <taxon>Rhododendron</taxon>
    </lineage>
</organism>
<evidence type="ECO:0000256" key="6">
    <source>
        <dbReference type="ARBA" id="ARBA00023212"/>
    </source>
</evidence>
<dbReference type="InterPro" id="IPR029071">
    <property type="entry name" value="Ubiquitin-like_domsf"/>
</dbReference>
<dbReference type="AlphaFoldDB" id="A0A6A4KS32"/>
<evidence type="ECO:0000256" key="5">
    <source>
        <dbReference type="ARBA" id="ARBA00023136"/>
    </source>
</evidence>
<name>A0A6A4KS32_9ERIC</name>
<dbReference type="GO" id="GO:0006914">
    <property type="term" value="P:autophagy"/>
    <property type="evidence" value="ECO:0007669"/>
    <property type="project" value="UniProtKB-KW"/>
</dbReference>
<accession>A0A6A4KS32</accession>